<proteinExistence type="predicted"/>
<organism evidence="1 2">
    <name type="scientific">Mycobacterium paraseoulense</name>
    <dbReference type="NCBI Taxonomy" id="590652"/>
    <lineage>
        <taxon>Bacteria</taxon>
        <taxon>Bacillati</taxon>
        <taxon>Actinomycetota</taxon>
        <taxon>Actinomycetes</taxon>
        <taxon>Mycobacteriales</taxon>
        <taxon>Mycobacteriaceae</taxon>
        <taxon>Mycobacterium</taxon>
    </lineage>
</organism>
<evidence type="ECO:0000313" key="1">
    <source>
        <dbReference type="EMBL" id="ORB45387.1"/>
    </source>
</evidence>
<dbReference type="AlphaFoldDB" id="A0A1X0IFR1"/>
<dbReference type="Proteomes" id="UP000192513">
    <property type="component" value="Unassembled WGS sequence"/>
</dbReference>
<keyword evidence="2" id="KW-1185">Reference proteome</keyword>
<reference evidence="1 2" key="1">
    <citation type="submission" date="2017-02" db="EMBL/GenBank/DDBJ databases">
        <title>The new phylogeny of genus Mycobacterium.</title>
        <authorList>
            <person name="Tortoli E."/>
            <person name="Trovato A."/>
            <person name="Cirillo D.M."/>
        </authorList>
    </citation>
    <scope>NUCLEOTIDE SEQUENCE [LARGE SCALE GENOMIC DNA]</scope>
    <source>
        <strain evidence="1 2">DSM 45000</strain>
    </source>
</reference>
<dbReference type="STRING" id="590652.BST39_03935"/>
<name>A0A1X0IFR1_9MYCO</name>
<accession>A0A1X0IFR1</accession>
<dbReference type="EMBL" id="MVIE01000004">
    <property type="protein sequence ID" value="ORB45387.1"/>
    <property type="molecule type" value="Genomic_DNA"/>
</dbReference>
<comment type="caution">
    <text evidence="1">The sequence shown here is derived from an EMBL/GenBank/DDBJ whole genome shotgun (WGS) entry which is preliminary data.</text>
</comment>
<sequence>MTGEKPSACAPADRYWACAAAVGPRSNRSSGAQIVCTSWATMSCGIPPIEVQRNSVSHRRRYEFDGLRRAGVRRNEEPQLRCPDRYRPTVVEPATCTAV</sequence>
<gene>
    <name evidence="1" type="ORF">BST39_03935</name>
</gene>
<protein>
    <submittedName>
        <fullName evidence="1">Uncharacterized protein</fullName>
    </submittedName>
</protein>
<evidence type="ECO:0000313" key="2">
    <source>
        <dbReference type="Proteomes" id="UP000192513"/>
    </source>
</evidence>